<dbReference type="EMBL" id="JAJEQR010000100">
    <property type="protein sequence ID" value="MCC2232784.1"/>
    <property type="molecule type" value="Genomic_DNA"/>
</dbReference>
<dbReference type="AlphaFoldDB" id="A0AAE3ED78"/>
<dbReference type="PANTHER" id="PTHR43673">
    <property type="entry name" value="NAD(P)H NITROREDUCTASE YDGI-RELATED"/>
    <property type="match status" value="1"/>
</dbReference>
<keyword evidence="2" id="KW-0560">Oxidoreductase</keyword>
<reference evidence="4" key="1">
    <citation type="submission" date="2021-10" db="EMBL/GenBank/DDBJ databases">
        <title>Anaerobic single-cell dispensing facilitates the cultivation of human gut bacteria.</title>
        <authorList>
            <person name="Afrizal A."/>
        </authorList>
    </citation>
    <scope>NUCLEOTIDE SEQUENCE</scope>
    <source>
        <strain evidence="4">CLA-AA-H215</strain>
    </source>
</reference>
<feature type="domain" description="Nitroreductase" evidence="3">
    <location>
        <begin position="12"/>
        <end position="82"/>
    </location>
</feature>
<dbReference type="Proteomes" id="UP001198182">
    <property type="component" value="Unassembled WGS sequence"/>
</dbReference>
<dbReference type="PANTHER" id="PTHR43673:SF10">
    <property type="entry name" value="NADH DEHYDROGENASE_NAD(P)H NITROREDUCTASE XCC3605-RELATED"/>
    <property type="match status" value="1"/>
</dbReference>
<gene>
    <name evidence="4" type="ORF">LKD81_17660</name>
</gene>
<comment type="caution">
    <text evidence="4">The sequence shown here is derived from an EMBL/GenBank/DDBJ whole genome shotgun (WGS) entry which is preliminary data.</text>
</comment>
<keyword evidence="5" id="KW-1185">Reference proteome</keyword>
<sequence>MECIDNHLLYTIKTRRSIRKYTDEPLPENALRHILLAGMYSPSSRNRRPWEFILVNDPDMLKKMSGCRVGSAKMLEHAKAAIVVIGNPEVSDVWIEDCSVVMYGMHLMADYLGVGSCWIQCRLRQAEDGSSTKEYLRHLLHFPENFEVEAILSLGMPEQHPQAPDIIEELLPKLHHNKY</sequence>
<evidence type="ECO:0000313" key="4">
    <source>
        <dbReference type="EMBL" id="MCC2232784.1"/>
    </source>
</evidence>
<dbReference type="Gene3D" id="3.40.109.10">
    <property type="entry name" value="NADH Oxidase"/>
    <property type="match status" value="1"/>
</dbReference>
<evidence type="ECO:0000259" key="3">
    <source>
        <dbReference type="Pfam" id="PF00881"/>
    </source>
</evidence>
<dbReference type="RefSeq" id="WP_308455168.1">
    <property type="nucleotide sequence ID" value="NZ_JAJEQR010000100.1"/>
</dbReference>
<comment type="similarity">
    <text evidence="1">Belongs to the nitroreductase family.</text>
</comment>
<dbReference type="InterPro" id="IPR029479">
    <property type="entry name" value="Nitroreductase"/>
</dbReference>
<accession>A0AAE3ED78</accession>
<dbReference type="SUPFAM" id="SSF55469">
    <property type="entry name" value="FMN-dependent nitroreductase-like"/>
    <property type="match status" value="1"/>
</dbReference>
<dbReference type="InterPro" id="IPR000415">
    <property type="entry name" value="Nitroreductase-like"/>
</dbReference>
<evidence type="ECO:0000313" key="5">
    <source>
        <dbReference type="Proteomes" id="UP001198182"/>
    </source>
</evidence>
<evidence type="ECO:0000256" key="1">
    <source>
        <dbReference type="ARBA" id="ARBA00007118"/>
    </source>
</evidence>
<protein>
    <submittedName>
        <fullName evidence="4">Nitroreductase family protein</fullName>
    </submittedName>
</protein>
<dbReference type="Pfam" id="PF00881">
    <property type="entry name" value="Nitroreductase"/>
    <property type="match status" value="1"/>
</dbReference>
<organism evidence="4 5">
    <name type="scientific">Hominifimenecus microfluidus</name>
    <dbReference type="NCBI Taxonomy" id="2885348"/>
    <lineage>
        <taxon>Bacteria</taxon>
        <taxon>Bacillati</taxon>
        <taxon>Bacillota</taxon>
        <taxon>Clostridia</taxon>
        <taxon>Lachnospirales</taxon>
        <taxon>Lachnospiraceae</taxon>
        <taxon>Hominifimenecus</taxon>
    </lineage>
</organism>
<dbReference type="GO" id="GO:0016491">
    <property type="term" value="F:oxidoreductase activity"/>
    <property type="evidence" value="ECO:0007669"/>
    <property type="project" value="UniProtKB-KW"/>
</dbReference>
<proteinExistence type="inferred from homology"/>
<dbReference type="CDD" id="cd02151">
    <property type="entry name" value="nitroreductase"/>
    <property type="match status" value="1"/>
</dbReference>
<name>A0AAE3ED78_9FIRM</name>
<evidence type="ECO:0000256" key="2">
    <source>
        <dbReference type="ARBA" id="ARBA00023002"/>
    </source>
</evidence>